<evidence type="ECO:0000313" key="3">
    <source>
        <dbReference type="Proteomes" id="UP001595530"/>
    </source>
</evidence>
<comment type="caution">
    <text evidence="2">The sequence shown here is derived from an EMBL/GenBank/DDBJ whole genome shotgun (WGS) entry which is preliminary data.</text>
</comment>
<feature type="chain" id="PRO_5046241020" evidence="1">
    <location>
        <begin position="27"/>
        <end position="169"/>
    </location>
</feature>
<proteinExistence type="predicted"/>
<gene>
    <name evidence="2" type="ORF">ACFOFO_06315</name>
</gene>
<dbReference type="Proteomes" id="UP001595530">
    <property type="component" value="Unassembled WGS sequence"/>
</dbReference>
<name>A0ABV7F036_9BURK</name>
<evidence type="ECO:0000256" key="1">
    <source>
        <dbReference type="SAM" id="SignalP"/>
    </source>
</evidence>
<accession>A0ABV7F036</accession>
<keyword evidence="1" id="KW-0732">Signal</keyword>
<feature type="signal peptide" evidence="1">
    <location>
        <begin position="1"/>
        <end position="26"/>
    </location>
</feature>
<dbReference type="EMBL" id="JBHRTP010000018">
    <property type="protein sequence ID" value="MFC3107576.1"/>
    <property type="molecule type" value="Genomic_DNA"/>
</dbReference>
<sequence length="169" mass="18967">MNKFSKRLLVGLTVLGLSAGAIVAHADNDDGMAWSHDRMAMHDGADQGKFAEKMKERMAKHQAEMHDKLKLSAAQEPAWKTYVASMAPPAAMPQRPSRADMEKMSAPERMEKMLAMMKEGEARMSQRLAAMKTFYAVLSPEQKKVFNDNFRMMHGRHHGHRGDGDKAPK</sequence>
<dbReference type="Gene3D" id="1.20.120.1490">
    <property type="match status" value="1"/>
</dbReference>
<evidence type="ECO:0000313" key="2">
    <source>
        <dbReference type="EMBL" id="MFC3107576.1"/>
    </source>
</evidence>
<protein>
    <submittedName>
        <fullName evidence="2">Spy/CpxP family protein refolding chaperone</fullName>
    </submittedName>
</protein>
<dbReference type="InterPro" id="IPR012899">
    <property type="entry name" value="LTXXQ"/>
</dbReference>
<reference evidence="3" key="1">
    <citation type="journal article" date="2019" name="Int. J. Syst. Evol. Microbiol.">
        <title>The Global Catalogue of Microorganisms (GCM) 10K type strain sequencing project: providing services to taxonomists for standard genome sequencing and annotation.</title>
        <authorList>
            <consortium name="The Broad Institute Genomics Platform"/>
            <consortium name="The Broad Institute Genome Sequencing Center for Infectious Disease"/>
            <person name="Wu L."/>
            <person name="Ma J."/>
        </authorList>
    </citation>
    <scope>NUCLEOTIDE SEQUENCE [LARGE SCALE GENOMIC DNA]</scope>
    <source>
        <strain evidence="3">KCTC 42986</strain>
    </source>
</reference>
<dbReference type="Pfam" id="PF07813">
    <property type="entry name" value="LTXXQ"/>
    <property type="match status" value="1"/>
</dbReference>
<organism evidence="2 3">
    <name type="scientific">Undibacterium arcticum</name>
    <dbReference type="NCBI Taxonomy" id="1762892"/>
    <lineage>
        <taxon>Bacteria</taxon>
        <taxon>Pseudomonadati</taxon>
        <taxon>Pseudomonadota</taxon>
        <taxon>Betaproteobacteria</taxon>
        <taxon>Burkholderiales</taxon>
        <taxon>Oxalobacteraceae</taxon>
        <taxon>Undibacterium</taxon>
    </lineage>
</organism>
<keyword evidence="3" id="KW-1185">Reference proteome</keyword>
<dbReference type="RefSeq" id="WP_390321772.1">
    <property type="nucleotide sequence ID" value="NZ_JBHRTP010000018.1"/>
</dbReference>